<evidence type="ECO:0000313" key="2">
    <source>
        <dbReference type="Proteomes" id="UP000798662"/>
    </source>
</evidence>
<gene>
    <name evidence="1" type="ORF">I4F81_006945</name>
</gene>
<proteinExistence type="predicted"/>
<dbReference type="EMBL" id="CM020619">
    <property type="protein sequence ID" value="KAK1864397.1"/>
    <property type="molecule type" value="Genomic_DNA"/>
</dbReference>
<keyword evidence="2" id="KW-1185">Reference proteome</keyword>
<organism evidence="1 2">
    <name type="scientific">Pyropia yezoensis</name>
    <name type="common">Susabi-nori</name>
    <name type="synonym">Porphyra yezoensis</name>
    <dbReference type="NCBI Taxonomy" id="2788"/>
    <lineage>
        <taxon>Eukaryota</taxon>
        <taxon>Rhodophyta</taxon>
        <taxon>Bangiophyceae</taxon>
        <taxon>Bangiales</taxon>
        <taxon>Bangiaceae</taxon>
        <taxon>Pyropia</taxon>
    </lineage>
</organism>
<name>A0ACC3C2L8_PYRYE</name>
<comment type="caution">
    <text evidence="1">The sequence shown here is derived from an EMBL/GenBank/DDBJ whole genome shotgun (WGS) entry which is preliminary data.</text>
</comment>
<reference evidence="1" key="1">
    <citation type="submission" date="2019-11" db="EMBL/GenBank/DDBJ databases">
        <title>Nori genome reveals adaptations in red seaweeds to the harsh intertidal environment.</title>
        <authorList>
            <person name="Wang D."/>
            <person name="Mao Y."/>
        </authorList>
    </citation>
    <scope>NUCLEOTIDE SEQUENCE</scope>
    <source>
        <tissue evidence="1">Gametophyte</tissue>
    </source>
</reference>
<accession>A0ACC3C2L8</accession>
<sequence>MYVQRGAPDILSTGCACCRRRCCAPVWSAWPWVASRLWEFVAASAAHAAHAAHSHRCRQACGALLFRCSLLPGTGRAHAQVLAVLRRPALPSFPPALRWDGSRRCRRRCYLCHCLPPSPHSPPSAPSPGRGTMNWFNRQPEAPPLAPAPAAAPAPPPKSLDDTIFDMKFTARSLNRLSTKATSSIASEKTKLRKALEKGNTDGARIHAENAIRHKSQALTYLRLASRVEAVASKLEGAAQMASVTASMTEVTAGLGAALDTMDVHSIAGVMDTFERQMEDLDVQAGFVGETMADATAGGVAAGADVDALMAQVAEEHNLKVADRLTEGIVPVGGGAVSTAAADEEKRAESLEARFAALSAPKS</sequence>
<dbReference type="Proteomes" id="UP000798662">
    <property type="component" value="Chromosome 2"/>
</dbReference>
<protein>
    <submittedName>
        <fullName evidence="1">Uncharacterized protein</fullName>
    </submittedName>
</protein>
<evidence type="ECO:0000313" key="1">
    <source>
        <dbReference type="EMBL" id="KAK1864397.1"/>
    </source>
</evidence>